<comment type="caution">
    <text evidence="2">The sequence shown here is derived from an EMBL/GenBank/DDBJ whole genome shotgun (WGS) entry which is preliminary data.</text>
</comment>
<dbReference type="OrthoDB" id="424310at2759"/>
<dbReference type="InterPro" id="IPR024743">
    <property type="entry name" value="Dynein_HC_stalk"/>
</dbReference>
<proteinExistence type="predicted"/>
<feature type="domain" description="Dynein heavy chain coiled coil stalk" evidence="1">
    <location>
        <begin position="10"/>
        <end position="111"/>
    </location>
</feature>
<dbReference type="AlphaFoldDB" id="A0A3M7RNT5"/>
<gene>
    <name evidence="2" type="ORF">BpHYR1_047136</name>
</gene>
<dbReference type="GO" id="GO:0017111">
    <property type="term" value="F:ribonucleoside triphosphate phosphatase activity"/>
    <property type="evidence" value="ECO:0007669"/>
    <property type="project" value="UniProtKB-EC"/>
</dbReference>
<dbReference type="STRING" id="10195.A0A3M7RNT5"/>
<protein>
    <submittedName>
        <fullName evidence="2">Dynein heavy chain axonemal</fullName>
        <ecNumber evidence="2">3.6.1.15</ecNumber>
    </submittedName>
</protein>
<sequence>MTINTIIDEFKSIDKLKITEIKAHANPPRIIAYVLESVLILLRKEPTITQTRRLLADPHLIEILQNFDVQSVDSTTLKKLKIFTSMESFNYESVLTVSQPIACLLKWVKEVEKMADHQLK</sequence>
<dbReference type="InterPro" id="IPR026983">
    <property type="entry name" value="DHC"/>
</dbReference>
<name>A0A3M7RNT5_BRAPC</name>
<dbReference type="Gene3D" id="1.20.920.60">
    <property type="match status" value="1"/>
</dbReference>
<evidence type="ECO:0000313" key="2">
    <source>
        <dbReference type="EMBL" id="RNA25149.1"/>
    </source>
</evidence>
<dbReference type="EMBL" id="REGN01002971">
    <property type="protein sequence ID" value="RNA25149.1"/>
    <property type="molecule type" value="Genomic_DNA"/>
</dbReference>
<dbReference type="Pfam" id="PF12777">
    <property type="entry name" value="MT"/>
    <property type="match status" value="1"/>
</dbReference>
<dbReference type="PANTHER" id="PTHR45703">
    <property type="entry name" value="DYNEIN HEAVY CHAIN"/>
    <property type="match status" value="1"/>
</dbReference>
<dbReference type="GO" id="GO:0007018">
    <property type="term" value="P:microtubule-based movement"/>
    <property type="evidence" value="ECO:0007669"/>
    <property type="project" value="InterPro"/>
</dbReference>
<dbReference type="Proteomes" id="UP000276133">
    <property type="component" value="Unassembled WGS sequence"/>
</dbReference>
<organism evidence="2 3">
    <name type="scientific">Brachionus plicatilis</name>
    <name type="common">Marine rotifer</name>
    <name type="synonym">Brachionus muelleri</name>
    <dbReference type="NCBI Taxonomy" id="10195"/>
    <lineage>
        <taxon>Eukaryota</taxon>
        <taxon>Metazoa</taxon>
        <taxon>Spiralia</taxon>
        <taxon>Gnathifera</taxon>
        <taxon>Rotifera</taxon>
        <taxon>Eurotatoria</taxon>
        <taxon>Monogononta</taxon>
        <taxon>Pseudotrocha</taxon>
        <taxon>Ploima</taxon>
        <taxon>Brachionidae</taxon>
        <taxon>Brachionus</taxon>
    </lineage>
</organism>
<reference evidence="2 3" key="1">
    <citation type="journal article" date="2018" name="Sci. Rep.">
        <title>Genomic signatures of local adaptation to the degree of environmental predictability in rotifers.</title>
        <authorList>
            <person name="Franch-Gras L."/>
            <person name="Hahn C."/>
            <person name="Garcia-Roger E.M."/>
            <person name="Carmona M.J."/>
            <person name="Serra M."/>
            <person name="Gomez A."/>
        </authorList>
    </citation>
    <scope>NUCLEOTIDE SEQUENCE [LARGE SCALE GENOMIC DNA]</scope>
    <source>
        <strain evidence="2">HYR1</strain>
    </source>
</reference>
<keyword evidence="3" id="KW-1185">Reference proteome</keyword>
<dbReference type="GO" id="GO:0051959">
    <property type="term" value="F:dynein light intermediate chain binding"/>
    <property type="evidence" value="ECO:0007669"/>
    <property type="project" value="InterPro"/>
</dbReference>
<evidence type="ECO:0000313" key="3">
    <source>
        <dbReference type="Proteomes" id="UP000276133"/>
    </source>
</evidence>
<dbReference type="GO" id="GO:0030286">
    <property type="term" value="C:dynein complex"/>
    <property type="evidence" value="ECO:0007669"/>
    <property type="project" value="InterPro"/>
</dbReference>
<dbReference type="GO" id="GO:0045505">
    <property type="term" value="F:dynein intermediate chain binding"/>
    <property type="evidence" value="ECO:0007669"/>
    <property type="project" value="InterPro"/>
</dbReference>
<accession>A0A3M7RNT5</accession>
<dbReference type="EC" id="3.6.1.15" evidence="2"/>
<keyword evidence="2" id="KW-0378">Hydrolase</keyword>
<evidence type="ECO:0000259" key="1">
    <source>
        <dbReference type="Pfam" id="PF12777"/>
    </source>
</evidence>